<dbReference type="SUPFAM" id="SSF48452">
    <property type="entry name" value="TPR-like"/>
    <property type="match status" value="1"/>
</dbReference>
<accession>A0ABR3XJV5</accession>
<sequence length="575" mass="64729">MTSISPRDGENSEASDRRATPRNVQVTSKTIAGLNGFSAEDARIIELLVSFFSPSHAITYDFLLRGGSPRKRWTPDGGIEETDATAAGLSPELTSILSDHARLSHALNDLSTIVLRKSAQDYILDEEAASRIRQDLPSDAQLYWKTQALIVAYRAIPWKYIEPRSVSSRNIFMLNIIVTSVDARGSNFDVASILPQLQYVSQSYEDCLESLSPATRADFVLSLLEASRFPAMAWRRFAIAQAAAAMQGIDHEQAERWYLSSCLGSAQSWLRRLDGEQEAAVEILASFTHQEQKIAHDRKASAATGHLTIQRALNRYQVDDLHQAEQILQMWRPLGPEASLMEQIVQFRKGITLGKVLRTVGRFSEAYEHLKKSYDLAEQSNDLSFDEDRRDLISEMADTLRELEKPQAAEEYLRKEFVRRQEKGQDPAASGKSLLEASLAEMLFAQGRTDEAERLCTETESRADNLMKMGKLRICIVLAKIRQTRSDHEGALRYWDEDMLQVARFLGATGRTTRTILLSRRANMRALGLDDSRDQSRLQAAEADALGTPGGMLYWIAGMRHWQEFLDSGTSWSRM</sequence>
<reference evidence="2 3" key="1">
    <citation type="journal article" date="2024" name="IMA Fungus">
        <title>IMA Genome - F19 : A genome assembly and annotation guide to empower mycologists, including annotated draft genome sequences of Ceratocystis pirilliformis, Diaporthe australafricana, Fusarium ophioides, Paecilomyces lecythidis, and Sporothrix stenoceras.</title>
        <authorList>
            <person name="Aylward J."/>
            <person name="Wilson A.M."/>
            <person name="Visagie C.M."/>
            <person name="Spraker J."/>
            <person name="Barnes I."/>
            <person name="Buitendag C."/>
            <person name="Ceriani C."/>
            <person name="Del Mar Angel L."/>
            <person name="du Plessis D."/>
            <person name="Fuchs T."/>
            <person name="Gasser K."/>
            <person name="Kramer D."/>
            <person name="Li W."/>
            <person name="Munsamy K."/>
            <person name="Piso A."/>
            <person name="Price J.L."/>
            <person name="Sonnekus B."/>
            <person name="Thomas C."/>
            <person name="van der Nest A."/>
            <person name="van Dijk A."/>
            <person name="van Heerden A."/>
            <person name="van Vuuren N."/>
            <person name="Yilmaz N."/>
            <person name="Duong T.A."/>
            <person name="van der Merwe N.A."/>
            <person name="Wingfield M.J."/>
            <person name="Wingfield B.D."/>
        </authorList>
    </citation>
    <scope>NUCLEOTIDE SEQUENCE [LARGE SCALE GENOMIC DNA]</scope>
    <source>
        <strain evidence="2 3">CMW 18300</strain>
    </source>
</reference>
<gene>
    <name evidence="2" type="ORF">Daus18300_002886</name>
</gene>
<proteinExistence type="predicted"/>
<dbReference type="InterPro" id="IPR011990">
    <property type="entry name" value="TPR-like_helical_dom_sf"/>
</dbReference>
<keyword evidence="3" id="KW-1185">Reference proteome</keyword>
<dbReference type="EMBL" id="JAWRVE010000017">
    <property type="protein sequence ID" value="KAL1876258.1"/>
    <property type="molecule type" value="Genomic_DNA"/>
</dbReference>
<name>A0ABR3XJV5_9PEZI</name>
<evidence type="ECO:0000313" key="3">
    <source>
        <dbReference type="Proteomes" id="UP001583177"/>
    </source>
</evidence>
<evidence type="ECO:0000313" key="2">
    <source>
        <dbReference type="EMBL" id="KAL1876258.1"/>
    </source>
</evidence>
<dbReference type="Gene3D" id="1.25.40.10">
    <property type="entry name" value="Tetratricopeptide repeat domain"/>
    <property type="match status" value="1"/>
</dbReference>
<feature type="region of interest" description="Disordered" evidence="1">
    <location>
        <begin position="1"/>
        <end position="24"/>
    </location>
</feature>
<feature type="compositionally biased region" description="Basic and acidic residues" evidence="1">
    <location>
        <begin position="7"/>
        <end position="19"/>
    </location>
</feature>
<dbReference type="Proteomes" id="UP001583177">
    <property type="component" value="Unassembled WGS sequence"/>
</dbReference>
<organism evidence="2 3">
    <name type="scientific">Diaporthe australafricana</name>
    <dbReference type="NCBI Taxonomy" id="127596"/>
    <lineage>
        <taxon>Eukaryota</taxon>
        <taxon>Fungi</taxon>
        <taxon>Dikarya</taxon>
        <taxon>Ascomycota</taxon>
        <taxon>Pezizomycotina</taxon>
        <taxon>Sordariomycetes</taxon>
        <taxon>Sordariomycetidae</taxon>
        <taxon>Diaporthales</taxon>
        <taxon>Diaporthaceae</taxon>
        <taxon>Diaporthe</taxon>
    </lineage>
</organism>
<protein>
    <submittedName>
        <fullName evidence="2">Uncharacterized protein</fullName>
    </submittedName>
</protein>
<evidence type="ECO:0000256" key="1">
    <source>
        <dbReference type="SAM" id="MobiDB-lite"/>
    </source>
</evidence>
<comment type="caution">
    <text evidence="2">The sequence shown here is derived from an EMBL/GenBank/DDBJ whole genome shotgun (WGS) entry which is preliminary data.</text>
</comment>